<dbReference type="Proteomes" id="UP000518266">
    <property type="component" value="Unassembled WGS sequence"/>
</dbReference>
<proteinExistence type="predicted"/>
<comment type="caution">
    <text evidence="1">The sequence shown here is derived from an EMBL/GenBank/DDBJ whole genome shotgun (WGS) entry which is preliminary data.</text>
</comment>
<dbReference type="EMBL" id="JAAKFY010000019">
    <property type="protein sequence ID" value="KAF3842311.1"/>
    <property type="molecule type" value="Genomic_DNA"/>
</dbReference>
<reference evidence="1 2" key="1">
    <citation type="submission" date="2020-03" db="EMBL/GenBank/DDBJ databases">
        <title>Dissostichus mawsoni Genome sequencing and assembly.</title>
        <authorList>
            <person name="Park H."/>
        </authorList>
    </citation>
    <scope>NUCLEOTIDE SEQUENCE [LARGE SCALE GENOMIC DNA]</scope>
    <source>
        <strain evidence="1">DM0001</strain>
        <tissue evidence="1">Muscle</tissue>
    </source>
</reference>
<gene>
    <name evidence="1" type="ORF">F7725_024262</name>
</gene>
<name>A0A7J5XZN0_DISMA</name>
<organism evidence="1 2">
    <name type="scientific">Dissostichus mawsoni</name>
    <name type="common">Antarctic cod</name>
    <dbReference type="NCBI Taxonomy" id="36200"/>
    <lineage>
        <taxon>Eukaryota</taxon>
        <taxon>Metazoa</taxon>
        <taxon>Chordata</taxon>
        <taxon>Craniata</taxon>
        <taxon>Vertebrata</taxon>
        <taxon>Euteleostomi</taxon>
        <taxon>Actinopterygii</taxon>
        <taxon>Neopterygii</taxon>
        <taxon>Teleostei</taxon>
        <taxon>Neoteleostei</taxon>
        <taxon>Acanthomorphata</taxon>
        <taxon>Eupercaria</taxon>
        <taxon>Perciformes</taxon>
        <taxon>Notothenioidei</taxon>
        <taxon>Nototheniidae</taxon>
        <taxon>Dissostichus</taxon>
    </lineage>
</organism>
<accession>A0A7J5XZN0</accession>
<evidence type="ECO:0000313" key="1">
    <source>
        <dbReference type="EMBL" id="KAF3842311.1"/>
    </source>
</evidence>
<evidence type="ECO:0000313" key="2">
    <source>
        <dbReference type="Proteomes" id="UP000518266"/>
    </source>
</evidence>
<protein>
    <submittedName>
        <fullName evidence="1">Uncharacterized protein</fullName>
    </submittedName>
</protein>
<dbReference type="AlphaFoldDB" id="A0A7J5XZN0"/>
<sequence length="178" mass="19704">MCEGSVDCALHQDDFCLLEQPQGGGMVQLFHVSKPKPLQIVAQPSVADTLPSSCDWHRTLPSDIPLKREMVLDVAVFDSILKDWMVPTKSTTSGPGVVLYNYQQGLLHCRSEPHQLVQGPLCVSSNIAEDPLPEEQFAAMDPYSLQLGSLDQNTGLHQLNHYMQSALQQDGLTEENLY</sequence>
<keyword evidence="2" id="KW-1185">Reference proteome</keyword>